<proteinExistence type="predicted"/>
<gene>
    <name evidence="3" type="ORF">EFL26_12945</name>
</gene>
<dbReference type="Pfam" id="PF08044">
    <property type="entry name" value="DUF1707"/>
    <property type="match status" value="1"/>
</dbReference>
<dbReference type="OrthoDB" id="3534574at2"/>
<reference evidence="3 4" key="1">
    <citation type="submission" date="2018-11" db="EMBL/GenBank/DDBJ databases">
        <authorList>
            <person name="Li F."/>
        </authorList>
    </citation>
    <scope>NUCLEOTIDE SEQUENCE [LARGE SCALE GENOMIC DNA]</scope>
    <source>
        <strain evidence="3 4">Gsoil 818</strain>
    </source>
</reference>
<dbReference type="EMBL" id="RJSF01000040">
    <property type="protein sequence ID" value="RNM13861.1"/>
    <property type="molecule type" value="Genomic_DNA"/>
</dbReference>
<dbReference type="Proteomes" id="UP000279994">
    <property type="component" value="Unassembled WGS sequence"/>
</dbReference>
<dbReference type="InterPro" id="IPR012551">
    <property type="entry name" value="DUF1707_SHOCT-like"/>
</dbReference>
<evidence type="ECO:0000313" key="3">
    <source>
        <dbReference type="EMBL" id="RNM13861.1"/>
    </source>
</evidence>
<feature type="domain" description="DUF1707" evidence="2">
    <location>
        <begin position="20"/>
        <end position="71"/>
    </location>
</feature>
<evidence type="ECO:0000259" key="2">
    <source>
        <dbReference type="Pfam" id="PF08044"/>
    </source>
</evidence>
<sequence length="147" mass="16611">MPTPTTATRARSDLVPAHDLRLSDADRDAAIDRLSEHYAAGRLDKDEFDERSDAVWSAKTGADLAPVFADLEPLHRSRRPYAGPYAGPFVGPFGPWGRRRWFGVPFLPVLFVLIVLTVLTHVPFVLLAFVGCMFVLGRRRRRSWHRT</sequence>
<accession>A0A3N0GNB3</accession>
<dbReference type="AlphaFoldDB" id="A0A3N0GNB3"/>
<keyword evidence="1" id="KW-0472">Membrane</keyword>
<feature type="transmembrane region" description="Helical" evidence="1">
    <location>
        <begin position="106"/>
        <end position="136"/>
    </location>
</feature>
<keyword evidence="1" id="KW-0812">Transmembrane</keyword>
<keyword evidence="1" id="KW-1133">Transmembrane helix</keyword>
<protein>
    <submittedName>
        <fullName evidence="3">DUF1707 domain-containing protein</fullName>
    </submittedName>
</protein>
<comment type="caution">
    <text evidence="3">The sequence shown here is derived from an EMBL/GenBank/DDBJ whole genome shotgun (WGS) entry which is preliminary data.</text>
</comment>
<name>A0A3N0GNB3_9ACTN</name>
<organism evidence="3 4">
    <name type="scientific">Nocardioides pocheonensis</name>
    <dbReference type="NCBI Taxonomy" id="661485"/>
    <lineage>
        <taxon>Bacteria</taxon>
        <taxon>Bacillati</taxon>
        <taxon>Actinomycetota</taxon>
        <taxon>Actinomycetes</taxon>
        <taxon>Propionibacteriales</taxon>
        <taxon>Nocardioidaceae</taxon>
        <taxon>Nocardioides</taxon>
    </lineage>
</organism>
<keyword evidence="4" id="KW-1185">Reference proteome</keyword>
<evidence type="ECO:0000313" key="4">
    <source>
        <dbReference type="Proteomes" id="UP000279994"/>
    </source>
</evidence>
<evidence type="ECO:0000256" key="1">
    <source>
        <dbReference type="SAM" id="Phobius"/>
    </source>
</evidence>